<dbReference type="EMBL" id="CP001634">
    <property type="protein sequence ID" value="ACR80788.1"/>
    <property type="molecule type" value="Genomic_DNA"/>
</dbReference>
<dbReference type="KEGG" id="kol:Kole_2111"/>
<organism evidence="2 3">
    <name type="scientific">Kosmotoga olearia (strain ATCC BAA-1733 / DSM 21960 / TBF 19.5.1)</name>
    <dbReference type="NCBI Taxonomy" id="521045"/>
    <lineage>
        <taxon>Bacteria</taxon>
        <taxon>Thermotogati</taxon>
        <taxon>Thermotogota</taxon>
        <taxon>Thermotogae</taxon>
        <taxon>Kosmotogales</taxon>
        <taxon>Kosmotogaceae</taxon>
        <taxon>Kosmotoga</taxon>
    </lineage>
</organism>
<dbReference type="OrthoDB" id="37537at2"/>
<sequence>MLITTEYGKIEITLQAIGSIVKKVVSESYGPVNVGAPQQGFLAKLLGGDDKQGIKVIEEIDGSLEVNIDLTLEYGIRIPTVVENIQENVFHKLKTLTEANNVKVNVHVVGLED</sequence>
<dbReference type="InterPro" id="IPR005531">
    <property type="entry name" value="Asp23"/>
</dbReference>
<evidence type="ECO:0000256" key="1">
    <source>
        <dbReference type="ARBA" id="ARBA00005721"/>
    </source>
</evidence>
<dbReference type="STRING" id="521045.Kole_2111"/>
<reference evidence="2 3" key="1">
    <citation type="submission" date="2009-06" db="EMBL/GenBank/DDBJ databases">
        <title>Complete sequence of Thermotogales bacterium TBF 19.5.1.</title>
        <authorList>
            <consortium name="US DOE Joint Genome Institute"/>
            <person name="Lucas S."/>
            <person name="Copeland A."/>
            <person name="Lapidus A."/>
            <person name="Glavina del Rio T."/>
            <person name="Tice H."/>
            <person name="Bruce D."/>
            <person name="Goodwin L."/>
            <person name="Pitluck S."/>
            <person name="Chertkov O."/>
            <person name="Brettin T."/>
            <person name="Detter J.C."/>
            <person name="Han C."/>
            <person name="Schmutz J."/>
            <person name="Larimer F."/>
            <person name="Land M."/>
            <person name="Hauser L."/>
            <person name="Kyrpides N."/>
            <person name="Ovchinnikova G."/>
            <person name="Noll K."/>
        </authorList>
    </citation>
    <scope>NUCLEOTIDE SEQUENCE [LARGE SCALE GENOMIC DNA]</scope>
    <source>
        <strain evidence="3">ATCC BAA-1733 / DSM 21960 / TBF 19.5.1</strain>
    </source>
</reference>
<name>C5CI86_KOSOT</name>
<evidence type="ECO:0008006" key="4">
    <source>
        <dbReference type="Google" id="ProtNLM"/>
    </source>
</evidence>
<dbReference type="AlphaFoldDB" id="C5CI86"/>
<evidence type="ECO:0000313" key="3">
    <source>
        <dbReference type="Proteomes" id="UP000002382"/>
    </source>
</evidence>
<dbReference type="Pfam" id="PF03780">
    <property type="entry name" value="Asp23"/>
    <property type="match status" value="1"/>
</dbReference>
<keyword evidence="3" id="KW-1185">Reference proteome</keyword>
<dbReference type="PANTHER" id="PTHR34297:SF2">
    <property type="entry name" value="ASP23_GLS24 FAMILY ENVELOPE STRESS RESPONSE PROTEIN"/>
    <property type="match status" value="1"/>
</dbReference>
<proteinExistence type="inferred from homology"/>
<reference evidence="2 3" key="2">
    <citation type="journal article" date="2011" name="J. Bacteriol.">
        <title>Genome Sequence of Kosmotoga olearia Strain TBF 19.5.1, a Thermophilic Bacterium with a Wide Growth Temperature Range, Isolated from the Troll B Oil Platform in the North Sea.</title>
        <authorList>
            <person name="Swithers K.S."/>
            <person name="Dipippo J.L."/>
            <person name="Bruce D.C."/>
            <person name="Detter C."/>
            <person name="Tapia R."/>
            <person name="Han S."/>
            <person name="Goodwin L.A."/>
            <person name="Han J."/>
            <person name="Woyke T."/>
            <person name="Pitluck S."/>
            <person name="Pennacchio L."/>
            <person name="Nolan M."/>
            <person name="Mikhailova N."/>
            <person name="Land M.L."/>
            <person name="Nesbo C.L."/>
            <person name="Gogarten J.P."/>
            <person name="Noll K.M."/>
        </authorList>
    </citation>
    <scope>NUCLEOTIDE SEQUENCE [LARGE SCALE GENOMIC DNA]</scope>
    <source>
        <strain evidence="3">ATCC BAA-1733 / DSM 21960 / TBF 19.5.1</strain>
    </source>
</reference>
<dbReference type="Proteomes" id="UP000002382">
    <property type="component" value="Chromosome"/>
</dbReference>
<accession>C5CI86</accession>
<comment type="similarity">
    <text evidence="1">Belongs to the asp23 family.</text>
</comment>
<dbReference type="eggNOG" id="COG1302">
    <property type="taxonomic scope" value="Bacteria"/>
</dbReference>
<dbReference type="PANTHER" id="PTHR34297">
    <property type="entry name" value="HYPOTHETICAL CYTOSOLIC PROTEIN-RELATED"/>
    <property type="match status" value="1"/>
</dbReference>
<dbReference type="RefSeq" id="WP_015869429.1">
    <property type="nucleotide sequence ID" value="NC_012785.1"/>
</dbReference>
<protein>
    <recommendedName>
        <fullName evidence="4">Asp23/Gls24 family envelope stress response protein</fullName>
    </recommendedName>
</protein>
<dbReference type="HOGENOM" id="CLU_113198_2_1_0"/>
<evidence type="ECO:0000313" key="2">
    <source>
        <dbReference type="EMBL" id="ACR80788.1"/>
    </source>
</evidence>
<gene>
    <name evidence="2" type="ordered locus">Kole_2111</name>
</gene>